<dbReference type="PRINTS" id="PR01022">
    <property type="entry name" value="OUTRMMBRANEA"/>
</dbReference>
<dbReference type="InterPro" id="IPR006690">
    <property type="entry name" value="OMPA-like_CS"/>
</dbReference>
<evidence type="ECO:0000313" key="7">
    <source>
        <dbReference type="EMBL" id="NLR73992.1"/>
    </source>
</evidence>
<dbReference type="PANTHER" id="PTHR30329">
    <property type="entry name" value="STATOR ELEMENT OF FLAGELLAR MOTOR COMPLEX"/>
    <property type="match status" value="1"/>
</dbReference>
<feature type="compositionally biased region" description="Basic and acidic residues" evidence="5">
    <location>
        <begin position="167"/>
        <end position="184"/>
    </location>
</feature>
<dbReference type="EMBL" id="JABAIM010000001">
    <property type="protein sequence ID" value="NLR73992.1"/>
    <property type="molecule type" value="Genomic_DNA"/>
</dbReference>
<evidence type="ECO:0000256" key="2">
    <source>
        <dbReference type="ARBA" id="ARBA00023136"/>
    </source>
</evidence>
<organism evidence="7 8">
    <name type="scientific">Leeia aquatica</name>
    <dbReference type="NCBI Taxonomy" id="2725557"/>
    <lineage>
        <taxon>Bacteria</taxon>
        <taxon>Pseudomonadati</taxon>
        <taxon>Pseudomonadota</taxon>
        <taxon>Betaproteobacteria</taxon>
        <taxon>Neisseriales</taxon>
        <taxon>Leeiaceae</taxon>
        <taxon>Leeia</taxon>
    </lineage>
</organism>
<comment type="caution">
    <text evidence="7">The sequence shown here is derived from an EMBL/GenBank/DDBJ whole genome shotgun (WGS) entry which is preliminary data.</text>
</comment>
<dbReference type="PROSITE" id="PS51123">
    <property type="entry name" value="OMPA_2"/>
    <property type="match status" value="1"/>
</dbReference>
<feature type="region of interest" description="Disordered" evidence="5">
    <location>
        <begin position="53"/>
        <end position="80"/>
    </location>
</feature>
<dbReference type="AlphaFoldDB" id="A0A847SDH0"/>
<dbReference type="InterPro" id="IPR036737">
    <property type="entry name" value="OmpA-like_sf"/>
</dbReference>
<proteinExistence type="predicted"/>
<accession>A0A847SDH0</accession>
<evidence type="ECO:0000313" key="8">
    <source>
        <dbReference type="Proteomes" id="UP000587991"/>
    </source>
</evidence>
<dbReference type="PRINTS" id="PR01021">
    <property type="entry name" value="OMPADOMAIN"/>
</dbReference>
<sequence length="213" mass="22832">MGVSVSSMAHDSDPYSGDAYLTDTRGKVVRNAYDECWRTGSWTPAKEIWGCGGAAPKKDAPKAEVKPEVKPVAQPSGPQKPAFEKVMLSAETLFDTNKAVIKPEGKASLDDLVSNLQKFPEVELILVTGHADYRGSDKANMTLSQKRADSVKGYLVSKGIAANRVQAEGKGESEPVTHAGDCKGKKGSALSSCLQPDRRVVVEIAVQREVKSN</sequence>
<feature type="compositionally biased region" description="Basic and acidic residues" evidence="5">
    <location>
        <begin position="56"/>
        <end position="69"/>
    </location>
</feature>
<dbReference type="InterPro" id="IPR050330">
    <property type="entry name" value="Bact_OuterMem_StrucFunc"/>
</dbReference>
<evidence type="ECO:0000256" key="4">
    <source>
        <dbReference type="PROSITE-ProRule" id="PRU00473"/>
    </source>
</evidence>
<feature type="region of interest" description="Disordered" evidence="5">
    <location>
        <begin position="166"/>
        <end position="188"/>
    </location>
</feature>
<feature type="domain" description="OmpA-like" evidence="6">
    <location>
        <begin position="81"/>
        <end position="208"/>
    </location>
</feature>
<evidence type="ECO:0000259" key="6">
    <source>
        <dbReference type="PROSITE" id="PS51123"/>
    </source>
</evidence>
<feature type="region of interest" description="Disordered" evidence="5">
    <location>
        <begin position="1"/>
        <end position="21"/>
    </location>
</feature>
<gene>
    <name evidence="7" type="ORF">HF682_02305</name>
</gene>
<evidence type="ECO:0000256" key="3">
    <source>
        <dbReference type="ARBA" id="ARBA00023237"/>
    </source>
</evidence>
<dbReference type="GO" id="GO:0015288">
    <property type="term" value="F:porin activity"/>
    <property type="evidence" value="ECO:0007669"/>
    <property type="project" value="InterPro"/>
</dbReference>
<dbReference type="PANTHER" id="PTHR30329:SF21">
    <property type="entry name" value="LIPOPROTEIN YIAD-RELATED"/>
    <property type="match status" value="1"/>
</dbReference>
<protein>
    <submittedName>
        <fullName evidence="7">OmpA family protein</fullName>
    </submittedName>
</protein>
<evidence type="ECO:0000256" key="1">
    <source>
        <dbReference type="ARBA" id="ARBA00004442"/>
    </source>
</evidence>
<keyword evidence="3" id="KW-0998">Cell outer membrane</keyword>
<dbReference type="CDD" id="cd07185">
    <property type="entry name" value="OmpA_C-like"/>
    <property type="match status" value="1"/>
</dbReference>
<dbReference type="InterPro" id="IPR006665">
    <property type="entry name" value="OmpA-like"/>
</dbReference>
<keyword evidence="2 4" id="KW-0472">Membrane</keyword>
<evidence type="ECO:0000256" key="5">
    <source>
        <dbReference type="SAM" id="MobiDB-lite"/>
    </source>
</evidence>
<name>A0A847SDH0_9NEIS</name>
<dbReference type="SUPFAM" id="SSF103088">
    <property type="entry name" value="OmpA-like"/>
    <property type="match status" value="1"/>
</dbReference>
<dbReference type="InterPro" id="IPR006664">
    <property type="entry name" value="OMP_bac"/>
</dbReference>
<dbReference type="InterPro" id="IPR002368">
    <property type="entry name" value="OmpA"/>
</dbReference>
<dbReference type="PROSITE" id="PS01068">
    <property type="entry name" value="OMPA_1"/>
    <property type="match status" value="1"/>
</dbReference>
<dbReference type="Gene3D" id="3.30.1330.60">
    <property type="entry name" value="OmpA-like domain"/>
    <property type="match status" value="1"/>
</dbReference>
<dbReference type="Proteomes" id="UP000587991">
    <property type="component" value="Unassembled WGS sequence"/>
</dbReference>
<comment type="subcellular location">
    <subcellularLocation>
        <location evidence="1">Cell outer membrane</location>
    </subcellularLocation>
</comment>
<keyword evidence="8" id="KW-1185">Reference proteome</keyword>
<reference evidence="7 8" key="1">
    <citation type="submission" date="2020-04" db="EMBL/GenBank/DDBJ databases">
        <title>Draft genome of Leeia sp. IMCC25680.</title>
        <authorList>
            <person name="Song J."/>
            <person name="Cho J.-C."/>
        </authorList>
    </citation>
    <scope>NUCLEOTIDE SEQUENCE [LARGE SCALE GENOMIC DNA]</scope>
    <source>
        <strain evidence="7 8">IMCC25680</strain>
    </source>
</reference>
<dbReference type="GO" id="GO:0009279">
    <property type="term" value="C:cell outer membrane"/>
    <property type="evidence" value="ECO:0007669"/>
    <property type="project" value="UniProtKB-SubCell"/>
</dbReference>
<dbReference type="Pfam" id="PF00691">
    <property type="entry name" value="OmpA"/>
    <property type="match status" value="1"/>
</dbReference>